<gene>
    <name evidence="2" type="ORF">AKJ09_08058</name>
</gene>
<sequence>MNNRRVRGRPFEDVPRPFDDSETSTISCVANTWRVVAPFAIARRRRRHCAVVIPSVATEKYVFAACYGAGGEK</sequence>
<proteinExistence type="predicted"/>
<reference evidence="2 3" key="1">
    <citation type="submission" date="2015-08" db="EMBL/GenBank/DDBJ databases">
        <authorList>
            <person name="Babu N.S."/>
            <person name="Beckwith C.J."/>
            <person name="Beseler K.G."/>
            <person name="Brison A."/>
            <person name="Carone J.V."/>
            <person name="Caskin T.P."/>
            <person name="Diamond M."/>
            <person name="Durham M.E."/>
            <person name="Foxe J.M."/>
            <person name="Go M."/>
            <person name="Henderson B.A."/>
            <person name="Jones I.B."/>
            <person name="McGettigan J.A."/>
            <person name="Micheletti S.J."/>
            <person name="Nasrallah M.E."/>
            <person name="Ortiz D."/>
            <person name="Piller C.R."/>
            <person name="Privatt S.R."/>
            <person name="Schneider S.L."/>
            <person name="Sharp S."/>
            <person name="Smith T.C."/>
            <person name="Stanton J.D."/>
            <person name="Ullery H.E."/>
            <person name="Wilson R.J."/>
            <person name="Serrano M.G."/>
            <person name="Buck G."/>
            <person name="Lee V."/>
            <person name="Wang Y."/>
            <person name="Carvalho R."/>
            <person name="Voegtly L."/>
            <person name="Shi R."/>
            <person name="Duckworth R."/>
            <person name="Johnson A."/>
            <person name="Loviza R."/>
            <person name="Walstead R."/>
            <person name="Shah Z."/>
            <person name="Kiflezghi M."/>
            <person name="Wade K."/>
            <person name="Ball S.L."/>
            <person name="Bradley K.W."/>
            <person name="Asai D.J."/>
            <person name="Bowman C.A."/>
            <person name="Russell D.A."/>
            <person name="Pope W.H."/>
            <person name="Jacobs-Sera D."/>
            <person name="Hendrix R.W."/>
            <person name="Hatfull G.F."/>
        </authorList>
    </citation>
    <scope>NUCLEOTIDE SEQUENCE [LARGE SCALE GENOMIC DNA]</scope>
    <source>
        <strain evidence="2 3">DSM 27648</strain>
    </source>
</reference>
<dbReference type="Proteomes" id="UP000064967">
    <property type="component" value="Chromosome"/>
</dbReference>
<dbReference type="EMBL" id="CP012333">
    <property type="protein sequence ID" value="AKV01395.1"/>
    <property type="molecule type" value="Genomic_DNA"/>
</dbReference>
<accession>A0A0K1Q7L0</accession>
<protein>
    <submittedName>
        <fullName evidence="2">Uncharacterized protein</fullName>
    </submittedName>
</protein>
<evidence type="ECO:0000313" key="3">
    <source>
        <dbReference type="Proteomes" id="UP000064967"/>
    </source>
</evidence>
<evidence type="ECO:0000313" key="2">
    <source>
        <dbReference type="EMBL" id="AKV01395.1"/>
    </source>
</evidence>
<dbReference type="KEGG" id="llu:AKJ09_08058"/>
<evidence type="ECO:0000256" key="1">
    <source>
        <dbReference type="SAM" id="MobiDB-lite"/>
    </source>
</evidence>
<organism evidence="2 3">
    <name type="scientific">Labilithrix luteola</name>
    <dbReference type="NCBI Taxonomy" id="1391654"/>
    <lineage>
        <taxon>Bacteria</taxon>
        <taxon>Pseudomonadati</taxon>
        <taxon>Myxococcota</taxon>
        <taxon>Polyangia</taxon>
        <taxon>Polyangiales</taxon>
        <taxon>Labilitrichaceae</taxon>
        <taxon>Labilithrix</taxon>
    </lineage>
</organism>
<name>A0A0K1Q7L0_9BACT</name>
<feature type="compositionally biased region" description="Basic and acidic residues" evidence="1">
    <location>
        <begin position="9"/>
        <end position="19"/>
    </location>
</feature>
<feature type="region of interest" description="Disordered" evidence="1">
    <location>
        <begin position="1"/>
        <end position="22"/>
    </location>
</feature>
<dbReference type="AlphaFoldDB" id="A0A0K1Q7L0"/>
<keyword evidence="3" id="KW-1185">Reference proteome</keyword>